<keyword evidence="4" id="KW-1185">Reference proteome</keyword>
<dbReference type="EMBL" id="CAJOBC010024553">
    <property type="protein sequence ID" value="CAF4063476.1"/>
    <property type="molecule type" value="Genomic_DNA"/>
</dbReference>
<gene>
    <name evidence="2" type="ORF">GPM918_LOCUS27204</name>
    <name evidence="3" type="ORF">SRO942_LOCUS27493</name>
</gene>
<evidence type="ECO:0000313" key="2">
    <source>
        <dbReference type="EMBL" id="CAF1273561.1"/>
    </source>
</evidence>
<sequence length="195" mass="22016">MVGEKVPNYLTPYFGIYSGVYYYCYTDRCNDPSKLKLLLQATTTTTFTSTIIQPFLTPPLPLSSCLFYNNKTELDYECEILSANITQCSSCVTKMKTTNNGATLDFCAGCNVSPIFSYSDRTIYILDANIQITTETEIRCNNQPNCNTISTIQNIQKQYKNEFNSQLFLGSTGTTITYPTLSLWSFVLLLIIFLN</sequence>
<dbReference type="Proteomes" id="UP000681722">
    <property type="component" value="Unassembled WGS sequence"/>
</dbReference>
<reference evidence="2" key="1">
    <citation type="submission" date="2021-02" db="EMBL/GenBank/DDBJ databases">
        <authorList>
            <person name="Nowell W R."/>
        </authorList>
    </citation>
    <scope>NUCLEOTIDE SEQUENCE</scope>
</reference>
<proteinExistence type="predicted"/>
<dbReference type="Proteomes" id="UP000663829">
    <property type="component" value="Unassembled WGS sequence"/>
</dbReference>
<dbReference type="EMBL" id="CAJNOQ010011312">
    <property type="protein sequence ID" value="CAF1273561.1"/>
    <property type="molecule type" value="Genomic_DNA"/>
</dbReference>
<keyword evidence="1" id="KW-0472">Membrane</keyword>
<dbReference type="AlphaFoldDB" id="A0A815BM97"/>
<comment type="caution">
    <text evidence="2">The sequence shown here is derived from an EMBL/GenBank/DDBJ whole genome shotgun (WGS) entry which is preliminary data.</text>
</comment>
<protein>
    <recommendedName>
        <fullName evidence="5">Transmembrane protein</fullName>
    </recommendedName>
</protein>
<name>A0A815BM97_9BILA</name>
<feature type="transmembrane region" description="Helical" evidence="1">
    <location>
        <begin position="176"/>
        <end position="194"/>
    </location>
</feature>
<keyword evidence="1" id="KW-1133">Transmembrane helix</keyword>
<evidence type="ECO:0000313" key="3">
    <source>
        <dbReference type="EMBL" id="CAF4063476.1"/>
    </source>
</evidence>
<organism evidence="2 4">
    <name type="scientific">Didymodactylos carnosus</name>
    <dbReference type="NCBI Taxonomy" id="1234261"/>
    <lineage>
        <taxon>Eukaryota</taxon>
        <taxon>Metazoa</taxon>
        <taxon>Spiralia</taxon>
        <taxon>Gnathifera</taxon>
        <taxon>Rotifera</taxon>
        <taxon>Eurotatoria</taxon>
        <taxon>Bdelloidea</taxon>
        <taxon>Philodinida</taxon>
        <taxon>Philodinidae</taxon>
        <taxon>Didymodactylos</taxon>
    </lineage>
</organism>
<evidence type="ECO:0000256" key="1">
    <source>
        <dbReference type="SAM" id="Phobius"/>
    </source>
</evidence>
<accession>A0A815BM97</accession>
<evidence type="ECO:0008006" key="5">
    <source>
        <dbReference type="Google" id="ProtNLM"/>
    </source>
</evidence>
<evidence type="ECO:0000313" key="4">
    <source>
        <dbReference type="Proteomes" id="UP000663829"/>
    </source>
</evidence>
<keyword evidence="1" id="KW-0812">Transmembrane</keyword>